<feature type="chain" id="PRO_5044576346" description="FAD-binding PCMH-type domain-containing protein" evidence="6">
    <location>
        <begin position="31"/>
        <end position="501"/>
    </location>
</feature>
<keyword evidence="11 12" id="KW-0547">Nucleotide-binding</keyword>
<evidence type="ECO:0000256" key="5">
    <source>
        <dbReference type="ARBA" id="ARBA00023002"/>
    </source>
</evidence>
<dbReference type="EnsemblPlants" id="Pp3c12_2640V3.2">
    <property type="protein sequence ID" value="Pp3c12_2640V3.2"/>
    <property type="gene ID" value="Pp3c12_2640"/>
</dbReference>
<feature type="glycosylation site" description="N-linked (GlcNAc...) asparagine" evidence="11 12">
    <location>
        <position position="209"/>
    </location>
</feature>
<dbReference type="OMA" id="AHKLYYG"/>
<feature type="signal peptide" evidence="6">
    <location>
        <begin position="1"/>
        <end position="30"/>
    </location>
</feature>
<dbReference type="GO" id="GO:0071949">
    <property type="term" value="F:FAD binding"/>
    <property type="evidence" value="ECO:0007669"/>
    <property type="project" value="InterPro"/>
</dbReference>
<dbReference type="InterPro" id="IPR050416">
    <property type="entry name" value="FAD-linked_Oxidoreductase"/>
</dbReference>
<evidence type="ECO:0000259" key="7">
    <source>
        <dbReference type="PROSITE" id="PS51387"/>
    </source>
</evidence>
<feature type="binding site" evidence="11">
    <location>
        <position position="233"/>
    </location>
    <ligand>
        <name>FAD</name>
        <dbReference type="ChEBI" id="CHEBI:57692"/>
    </ligand>
</feature>
<reference evidence="8 10" key="3">
    <citation type="journal article" date="2018" name="Plant J.">
        <title>The Physcomitrella patens chromosome-scale assembly reveals moss genome structure and evolution.</title>
        <authorList>
            <person name="Lang D."/>
            <person name="Ullrich K.K."/>
            <person name="Murat F."/>
            <person name="Fuchs J."/>
            <person name="Jenkins J."/>
            <person name="Haas F.B."/>
            <person name="Piednoel M."/>
            <person name="Gundlach H."/>
            <person name="Van Bel M."/>
            <person name="Meyberg R."/>
            <person name="Vives C."/>
            <person name="Morata J."/>
            <person name="Symeonidi A."/>
            <person name="Hiss M."/>
            <person name="Muchero W."/>
            <person name="Kamisugi Y."/>
            <person name="Saleh O."/>
            <person name="Blanc G."/>
            <person name="Decker E.L."/>
            <person name="van Gessel N."/>
            <person name="Grimwood J."/>
            <person name="Hayes R.D."/>
            <person name="Graham S.W."/>
            <person name="Gunter L.E."/>
            <person name="McDaniel S.F."/>
            <person name="Hoernstein S.N.W."/>
            <person name="Larsson A."/>
            <person name="Li F.W."/>
            <person name="Perroud P.F."/>
            <person name="Phillips J."/>
            <person name="Ranjan P."/>
            <person name="Rokshar D.S."/>
            <person name="Rothfels C.J."/>
            <person name="Schneider L."/>
            <person name="Shu S."/>
            <person name="Stevenson D.W."/>
            <person name="Thummler F."/>
            <person name="Tillich M."/>
            <person name="Villarreal Aguilar J.C."/>
            <person name="Widiez T."/>
            <person name="Wong G.K."/>
            <person name="Wymore A."/>
            <person name="Zhang Y."/>
            <person name="Zimmer A.D."/>
            <person name="Quatrano R.S."/>
            <person name="Mayer K.F.X."/>
            <person name="Goodstein D."/>
            <person name="Casacuberta J.M."/>
            <person name="Vandepoele K."/>
            <person name="Reski R."/>
            <person name="Cuming A.C."/>
            <person name="Tuskan G.A."/>
            <person name="Maumus F."/>
            <person name="Salse J."/>
            <person name="Schmutz J."/>
            <person name="Rensing S.A."/>
        </authorList>
    </citation>
    <scope>NUCLEOTIDE SEQUENCE [LARGE SCALE GENOMIC DNA]</scope>
    <source>
        <strain evidence="9 10">cv. Gransden 2004</strain>
    </source>
</reference>
<gene>
    <name evidence="9" type="primary">LOC112289746</name>
    <name evidence="8" type="ORF">PHYPA_015719</name>
</gene>
<keyword evidence="5" id="KW-0560">Oxidoreductase</keyword>
<feature type="binding site" evidence="12">
    <location>
        <position position="106"/>
    </location>
    <ligand>
        <name>FAD</name>
        <dbReference type="ChEBI" id="CHEBI:57692"/>
    </ligand>
</feature>
<feature type="binding site" evidence="11 12">
    <location>
        <position position="112"/>
    </location>
    <ligand>
        <name>FAD</name>
        <dbReference type="ChEBI" id="CHEBI:57692"/>
    </ligand>
</feature>
<dbReference type="EnsemblPlants" id="Pp3c12_2640V3.1">
    <property type="protein sequence ID" value="Pp3c12_2640V3.1"/>
    <property type="gene ID" value="Pp3c12_2640"/>
</dbReference>
<feature type="domain" description="FAD-binding PCMH-type" evidence="7">
    <location>
        <begin position="74"/>
        <end position="248"/>
    </location>
</feature>
<evidence type="ECO:0000313" key="10">
    <source>
        <dbReference type="Proteomes" id="UP000006727"/>
    </source>
</evidence>
<dbReference type="InterPro" id="IPR036318">
    <property type="entry name" value="FAD-bd_PCMH-like_sf"/>
</dbReference>
<evidence type="ECO:0007829" key="11">
    <source>
        <dbReference type="PDB" id="6EO4"/>
    </source>
</evidence>
<feature type="binding site" evidence="11 12">
    <location>
        <position position="180"/>
    </location>
    <ligand>
        <name>FAD</name>
        <dbReference type="ChEBI" id="CHEBI:57692"/>
    </ligand>
</feature>
<dbReference type="Pfam" id="PF08031">
    <property type="entry name" value="BBE"/>
    <property type="match status" value="1"/>
</dbReference>
<keyword evidence="3 11" id="KW-0285">Flavoprotein</keyword>
<dbReference type="EMBL" id="ABEU02000012">
    <property type="protein sequence ID" value="PNR43339.1"/>
    <property type="molecule type" value="Genomic_DNA"/>
</dbReference>
<comment type="similarity">
    <text evidence="2">Belongs to the oxygen-dependent FAD-linked oxidoreductase family.</text>
</comment>
<feature type="binding site" evidence="11 12">
    <location>
        <position position="109"/>
    </location>
    <ligand>
        <name>FAD</name>
        <dbReference type="ChEBI" id="CHEBI:57692"/>
    </ligand>
</feature>
<reference evidence="11 12" key="2">
    <citation type="journal article" date="2018" name="FEBS J.">
        <title>The single berberine bridge enzyme homolog of Physcomitrellapatens is a cellobiose oxidase.</title>
        <authorList>
            <person name="Toplak M."/>
            <person name="Wiedemann G."/>
            <person name="Ulicevic J."/>
            <person name="Daniel B."/>
            <person name="Hoernstein S.N.W."/>
            <person name="Kothe J."/>
            <person name="Niederhauser J."/>
            <person name="Reski R."/>
            <person name="Winkler A."/>
            <person name="Macheroux P."/>
        </authorList>
    </citation>
    <scope>X-RAY CRYSTALLOGRAPHY (2.60 ANGSTROMS) OF 31-501 IN COMPLEX WITH FAD</scope>
    <scope>GLYCOSYLATION AT ASN-209</scope>
    <scope>DISULFIDE BONDS</scope>
</reference>
<feature type="binding site" evidence="11 12">
    <location>
        <position position="458"/>
    </location>
    <ligand>
        <name>FAD</name>
        <dbReference type="ChEBI" id="CHEBI:57692"/>
    </ligand>
</feature>
<feature type="binding site" evidence="11 12">
    <location>
        <position position="171"/>
    </location>
    <ligand>
        <name>FAD</name>
        <dbReference type="ChEBI" id="CHEBI:57692"/>
    </ligand>
</feature>
<evidence type="ECO:0000256" key="2">
    <source>
        <dbReference type="ARBA" id="ARBA00005466"/>
    </source>
</evidence>
<dbReference type="GeneID" id="112289746"/>
<feature type="binding site" evidence="11 12">
    <location>
        <position position="111"/>
    </location>
    <ligand>
        <name>FAD</name>
        <dbReference type="ChEBI" id="CHEBI:57692"/>
        <note>covalent</note>
    </ligand>
</feature>
<dbReference type="PDBsum" id="6EO5"/>
<evidence type="ECO:0007829" key="12">
    <source>
        <dbReference type="PDB" id="6EO5"/>
    </source>
</evidence>
<dbReference type="Gramene" id="Pp3c12_2640V3.2">
    <property type="protein sequence ID" value="Pp3c12_2640V3.2"/>
    <property type="gene ID" value="Pp3c12_2640"/>
</dbReference>
<feature type="binding site" evidence="11 12">
    <location>
        <position position="179"/>
    </location>
    <ligand>
        <name>FAD</name>
        <dbReference type="ChEBI" id="CHEBI:57692"/>
    </ligand>
</feature>
<feature type="disulfide bond" evidence="11 12">
    <location>
        <begin position="47"/>
        <end position="96"/>
    </location>
</feature>
<dbReference type="Proteomes" id="UP000006727">
    <property type="component" value="Chromosome 12"/>
</dbReference>
<dbReference type="GO" id="GO:0016491">
    <property type="term" value="F:oxidoreductase activity"/>
    <property type="evidence" value="ECO:0007669"/>
    <property type="project" value="UniProtKB-KW"/>
</dbReference>
<dbReference type="SUPFAM" id="SSF56176">
    <property type="entry name" value="FAD-binding/transporter-associated domain-like"/>
    <property type="match status" value="1"/>
</dbReference>
<dbReference type="SMR" id="A0A2K1JP57"/>
<evidence type="ECO:0000313" key="8">
    <source>
        <dbReference type="EMBL" id="PNR43339.1"/>
    </source>
</evidence>
<feature type="binding site" evidence="11 12">
    <location>
        <position position="460"/>
    </location>
    <ligand>
        <name>FAD</name>
        <dbReference type="ChEBI" id="CHEBI:57692"/>
    </ligand>
</feature>
<dbReference type="PDBsum" id="6EO4"/>
<proteinExistence type="evidence at protein level"/>
<dbReference type="AlphaFoldDB" id="A0A2K1JP57"/>
<evidence type="ECO:0000256" key="4">
    <source>
        <dbReference type="ARBA" id="ARBA00022827"/>
    </source>
</evidence>
<evidence type="ECO:0000256" key="6">
    <source>
        <dbReference type="SAM" id="SignalP"/>
    </source>
</evidence>
<feature type="binding site" evidence="11 12">
    <location>
        <position position="108"/>
    </location>
    <ligand>
        <name>FAD</name>
        <dbReference type="ChEBI" id="CHEBI:57692"/>
    </ligand>
</feature>
<dbReference type="InterPro" id="IPR016166">
    <property type="entry name" value="FAD-bd_PCMH"/>
</dbReference>
<evidence type="ECO:0000313" key="9">
    <source>
        <dbReference type="EnsemblPlants" id="Pp3c12_2640V3.1"/>
    </source>
</evidence>
<dbReference type="InterPro" id="IPR012951">
    <property type="entry name" value="BBE"/>
</dbReference>
<dbReference type="InterPro" id="IPR016167">
    <property type="entry name" value="FAD-bd_PCMH_sub1"/>
</dbReference>
<dbReference type="PaxDb" id="3218-PP1S128_133V6.1"/>
<reference evidence="8 10" key="1">
    <citation type="journal article" date="2008" name="Science">
        <title>The Physcomitrella genome reveals evolutionary insights into the conquest of land by plants.</title>
        <authorList>
            <person name="Rensing S."/>
            <person name="Lang D."/>
            <person name="Zimmer A."/>
            <person name="Terry A."/>
            <person name="Salamov A."/>
            <person name="Shapiro H."/>
            <person name="Nishiyama T."/>
            <person name="Perroud P.-F."/>
            <person name="Lindquist E."/>
            <person name="Kamisugi Y."/>
            <person name="Tanahashi T."/>
            <person name="Sakakibara K."/>
            <person name="Fujita T."/>
            <person name="Oishi K."/>
            <person name="Shin-I T."/>
            <person name="Kuroki Y."/>
            <person name="Toyoda A."/>
            <person name="Suzuki Y."/>
            <person name="Hashimoto A."/>
            <person name="Yamaguchi K."/>
            <person name="Sugano A."/>
            <person name="Kohara Y."/>
            <person name="Fujiyama A."/>
            <person name="Anterola A."/>
            <person name="Aoki S."/>
            <person name="Ashton N."/>
            <person name="Barbazuk W.B."/>
            <person name="Barker E."/>
            <person name="Bennetzen J."/>
            <person name="Bezanilla M."/>
            <person name="Blankenship R."/>
            <person name="Cho S.H."/>
            <person name="Dutcher S."/>
            <person name="Estelle M."/>
            <person name="Fawcett J.A."/>
            <person name="Gundlach H."/>
            <person name="Hanada K."/>
            <person name="Heyl A."/>
            <person name="Hicks K.A."/>
            <person name="Hugh J."/>
            <person name="Lohr M."/>
            <person name="Mayer K."/>
            <person name="Melkozernov A."/>
            <person name="Murata T."/>
            <person name="Nelson D."/>
            <person name="Pils B."/>
            <person name="Prigge M."/>
            <person name="Reiss B."/>
            <person name="Renner T."/>
            <person name="Rombauts S."/>
            <person name="Rushton P."/>
            <person name="Sanderfoot A."/>
            <person name="Schween G."/>
            <person name="Shiu S.-H."/>
            <person name="Stueber K."/>
            <person name="Theodoulou F.L."/>
            <person name="Tu H."/>
            <person name="Van de Peer Y."/>
            <person name="Verrier P.J."/>
            <person name="Waters E."/>
            <person name="Wood A."/>
            <person name="Yang L."/>
            <person name="Cove D."/>
            <person name="Cuming A."/>
            <person name="Hasebe M."/>
            <person name="Lucas S."/>
            <person name="Mishler D.B."/>
            <person name="Reski R."/>
            <person name="Grigoriev I."/>
            <person name="Quatrano R.S."/>
            <person name="Boore J.L."/>
        </authorList>
    </citation>
    <scope>NUCLEOTIDE SEQUENCE [LARGE SCALE GENOMIC DNA]</scope>
    <source>
        <strain evidence="9 10">cv. Gransden 2004</strain>
    </source>
</reference>
<organism evidence="8">
    <name type="scientific">Physcomitrium patens</name>
    <name type="common">Spreading-leaved earth moss</name>
    <name type="synonym">Physcomitrella patens</name>
    <dbReference type="NCBI Taxonomy" id="3218"/>
    <lineage>
        <taxon>Eukaryota</taxon>
        <taxon>Viridiplantae</taxon>
        <taxon>Streptophyta</taxon>
        <taxon>Embryophyta</taxon>
        <taxon>Bryophyta</taxon>
        <taxon>Bryophytina</taxon>
        <taxon>Bryopsida</taxon>
        <taxon>Funariidae</taxon>
        <taxon>Funariales</taxon>
        <taxon>Funariaceae</taxon>
        <taxon>Physcomitrium</taxon>
    </lineage>
</organism>
<feature type="binding site" evidence="11 12">
    <location>
        <position position="172"/>
    </location>
    <ligand>
        <name>FAD</name>
        <dbReference type="ChEBI" id="CHEBI:57692"/>
        <note>covalent</note>
    </ligand>
</feature>
<dbReference type="Gene3D" id="3.40.462.20">
    <property type="match status" value="1"/>
</dbReference>
<comment type="cofactor">
    <cofactor evidence="1">
        <name>FAD</name>
        <dbReference type="ChEBI" id="CHEBI:57692"/>
    </cofactor>
</comment>
<dbReference type="PDB" id="6EO4">
    <property type="method" value="X-ray"/>
    <property type="resolution" value="2.90 A"/>
    <property type="chains" value="A/B=31-501"/>
</dbReference>
<feature type="binding site" evidence="11 12">
    <location>
        <position position="117"/>
    </location>
    <ligand>
        <name>FAD</name>
        <dbReference type="ChEBI" id="CHEBI:57692"/>
    </ligand>
</feature>
<dbReference type="InterPro" id="IPR016169">
    <property type="entry name" value="FAD-bd_PCMH_sub2"/>
</dbReference>
<keyword evidence="11 12" id="KW-0002">3D-structure</keyword>
<dbReference type="OrthoDB" id="407275at2759"/>
<feature type="binding site" evidence="11 12">
    <location>
        <position position="238"/>
    </location>
    <ligand>
        <name>FAD</name>
        <dbReference type="ChEBI" id="CHEBI:57692"/>
    </ligand>
</feature>
<evidence type="ECO:0000256" key="1">
    <source>
        <dbReference type="ARBA" id="ARBA00001974"/>
    </source>
</evidence>
<dbReference type="GO" id="GO:0005576">
    <property type="term" value="C:extracellular region"/>
    <property type="evidence" value="ECO:0000318"/>
    <property type="project" value="GO_Central"/>
</dbReference>
<name>A0A2K1JP57_PHYPA</name>
<sequence length="501" mass="54618">MGLKFAVLRVTAALACVLMVLLMCFQPVAGNEQRMGRKLAATTLKQCLAKGGARTAFPGTSEYSTARLAYNLRERYAPSAFVFPTTVAQVQNAVFCAKQVGVGIVPRGGGHSYEDYSLGGRDGVLVVDMEGFKQFSYNKAAKTAVVGAGFRLGPLYLALWNAGKVTIPAGNCPTVGIAGHALGGGWGFSSRKFGLVTDNILEVQLVAANGTVVTANAQKNKDLYFAIRGAGATSYGIVTQFTFRVHDVSAPVTHFKYRWNDKAVLFKNFKSFQSWGLNVPAEISAAFYMDPSGVSWLEGTYLGKKTSLLPLVKTFLASAAPNPTRVEEELNWIQLILVNWNYPSNTNPNQLNNVPFTTNTFKAKSIYVNGPGLSDAGINAMINAMNTGSNAYFIYDLYGSQSAINKVVPGETAFIHRNSLYSIQMVASWSNDNNAVTQTSYITRYWKVVRTYATGQAYQNYIDRDMPLSAYYGSSLSTLIAGKKKWDPQNVFNFPQSIPLK</sequence>
<feature type="binding site" evidence="11 12">
    <location>
        <position position="176"/>
    </location>
    <ligand>
        <name>FAD</name>
        <dbReference type="ChEBI" id="CHEBI:57692"/>
    </ligand>
</feature>
<dbReference type="Gene3D" id="3.30.465.10">
    <property type="match status" value="1"/>
</dbReference>
<dbReference type="PANTHER" id="PTHR42973:SF39">
    <property type="entry name" value="FAD-BINDING PCMH-TYPE DOMAIN-CONTAINING PROTEIN"/>
    <property type="match status" value="1"/>
</dbReference>
<keyword evidence="6" id="KW-0732">Signal</keyword>
<dbReference type="PDB" id="6EO5">
    <property type="method" value="X-ray"/>
    <property type="resolution" value="2.60 A"/>
    <property type="chains" value="A/B=31-501"/>
</dbReference>
<dbReference type="Gene3D" id="3.30.43.10">
    <property type="entry name" value="Uridine Diphospho-n-acetylenolpyruvylglucosamine Reductase, domain 2"/>
    <property type="match status" value="1"/>
</dbReference>
<dbReference type="RefSeq" id="XP_024391020.1">
    <property type="nucleotide sequence ID" value="XM_024535252.2"/>
</dbReference>
<dbReference type="Pfam" id="PF01565">
    <property type="entry name" value="FAD_binding_4"/>
    <property type="match status" value="1"/>
</dbReference>
<feature type="binding site" evidence="11 12">
    <location>
        <position position="186"/>
    </location>
    <ligand>
        <name>FAD</name>
        <dbReference type="ChEBI" id="CHEBI:57692"/>
    </ligand>
</feature>
<keyword evidence="10" id="KW-1185">Reference proteome</keyword>
<dbReference type="Gramene" id="Pp3c12_2640V3.1">
    <property type="protein sequence ID" value="Pp3c12_2640V3.1"/>
    <property type="gene ID" value="Pp3c12_2640"/>
</dbReference>
<dbReference type="PANTHER" id="PTHR42973">
    <property type="entry name" value="BINDING OXIDOREDUCTASE, PUTATIVE (AFU_ORTHOLOGUE AFUA_1G17690)-RELATED"/>
    <property type="match status" value="1"/>
</dbReference>
<keyword evidence="4 11" id="KW-0274">FAD</keyword>
<feature type="binding site" evidence="11 12">
    <location>
        <position position="110"/>
    </location>
    <ligand>
        <name>FAD</name>
        <dbReference type="ChEBI" id="CHEBI:57692"/>
    </ligand>
</feature>
<dbReference type="InterPro" id="IPR006094">
    <property type="entry name" value="Oxid_FAD_bind_N"/>
</dbReference>
<dbReference type="PROSITE" id="PS51387">
    <property type="entry name" value="FAD_PCMH"/>
    <property type="match status" value="1"/>
</dbReference>
<protein>
    <recommendedName>
        <fullName evidence="7">FAD-binding PCMH-type domain-containing protein</fullName>
    </recommendedName>
</protein>
<evidence type="ECO:0000256" key="3">
    <source>
        <dbReference type="ARBA" id="ARBA00022630"/>
    </source>
</evidence>
<accession>A0A2K1JP57</accession>
<reference evidence="9" key="4">
    <citation type="submission" date="2020-12" db="UniProtKB">
        <authorList>
            <consortium name="EnsemblPlants"/>
        </authorList>
    </citation>
    <scope>IDENTIFICATION</scope>
</reference>
<dbReference type="STRING" id="3218.A0A2K1JP57"/>